<gene>
    <name evidence="8" type="ORF">CLV72_11143</name>
</gene>
<keyword evidence="5" id="KW-0408">Iron</keyword>
<keyword evidence="3" id="KW-0479">Metal-binding</keyword>
<dbReference type="InterPro" id="IPR006058">
    <property type="entry name" value="2Fe2S_fd_BS"/>
</dbReference>
<keyword evidence="9" id="KW-1185">Reference proteome</keyword>
<dbReference type="AlphaFoldDB" id="A0A2T0PTC6"/>
<dbReference type="PANTHER" id="PTHR11908:SF132">
    <property type="entry name" value="ALDEHYDE OXIDASE 1-RELATED"/>
    <property type="match status" value="1"/>
</dbReference>
<evidence type="ECO:0000313" key="8">
    <source>
        <dbReference type="EMBL" id="PRX92154.1"/>
    </source>
</evidence>
<dbReference type="InterPro" id="IPR008274">
    <property type="entry name" value="AldOxase/xan_DH_MoCoBD1"/>
</dbReference>
<evidence type="ECO:0000256" key="6">
    <source>
        <dbReference type="SAM" id="MobiDB-lite"/>
    </source>
</evidence>
<dbReference type="InterPro" id="IPR016208">
    <property type="entry name" value="Ald_Oxase/xanthine_DH-like"/>
</dbReference>
<dbReference type="PROSITE" id="PS00197">
    <property type="entry name" value="2FE2S_FER_1"/>
    <property type="match status" value="1"/>
</dbReference>
<dbReference type="GO" id="GO:0016491">
    <property type="term" value="F:oxidoreductase activity"/>
    <property type="evidence" value="ECO:0007669"/>
    <property type="project" value="UniProtKB-KW"/>
</dbReference>
<dbReference type="InterPro" id="IPR001041">
    <property type="entry name" value="2Fe-2S_ferredoxin-type"/>
</dbReference>
<dbReference type="SUPFAM" id="SSF47741">
    <property type="entry name" value="CO dehydrogenase ISP C-domain like"/>
    <property type="match status" value="1"/>
</dbReference>
<dbReference type="SMART" id="SM01008">
    <property type="entry name" value="Ald_Xan_dh_C"/>
    <property type="match status" value="1"/>
</dbReference>
<dbReference type="OrthoDB" id="9758509at2"/>
<evidence type="ECO:0000256" key="2">
    <source>
        <dbReference type="ARBA" id="ARBA00022505"/>
    </source>
</evidence>
<feature type="domain" description="2Fe-2S ferredoxin-type" evidence="7">
    <location>
        <begin position="1"/>
        <end position="75"/>
    </location>
</feature>
<dbReference type="Gene3D" id="3.90.1170.50">
    <property type="entry name" value="Aldehyde oxidase/xanthine dehydrogenase, a/b hammerhead"/>
    <property type="match status" value="2"/>
</dbReference>
<accession>A0A2T0PTC6</accession>
<dbReference type="InterPro" id="IPR036856">
    <property type="entry name" value="Ald_Oxase/Xan_DH_a/b_sf"/>
</dbReference>
<evidence type="ECO:0000256" key="4">
    <source>
        <dbReference type="ARBA" id="ARBA00023002"/>
    </source>
</evidence>
<dbReference type="Pfam" id="PF20256">
    <property type="entry name" value="MoCoBD_2"/>
    <property type="match status" value="1"/>
</dbReference>
<evidence type="ECO:0000256" key="1">
    <source>
        <dbReference type="ARBA" id="ARBA00006849"/>
    </source>
</evidence>
<dbReference type="Proteomes" id="UP000237846">
    <property type="component" value="Unassembled WGS sequence"/>
</dbReference>
<dbReference type="Pfam" id="PF00111">
    <property type="entry name" value="Fer2"/>
    <property type="match status" value="1"/>
</dbReference>
<dbReference type="RefSeq" id="WP_106253161.1">
    <property type="nucleotide sequence ID" value="NZ_PVZC01000011.1"/>
</dbReference>
<name>A0A2T0PTC6_9ACTN</name>
<evidence type="ECO:0000256" key="5">
    <source>
        <dbReference type="ARBA" id="ARBA00023004"/>
    </source>
</evidence>
<dbReference type="Gene3D" id="3.10.20.30">
    <property type="match status" value="1"/>
</dbReference>
<evidence type="ECO:0000313" key="9">
    <source>
        <dbReference type="Proteomes" id="UP000237846"/>
    </source>
</evidence>
<dbReference type="InterPro" id="IPR036010">
    <property type="entry name" value="2Fe-2S_ferredoxin-like_sf"/>
</dbReference>
<dbReference type="PANTHER" id="PTHR11908">
    <property type="entry name" value="XANTHINE DEHYDROGENASE"/>
    <property type="match status" value="1"/>
</dbReference>
<dbReference type="SUPFAM" id="SSF54292">
    <property type="entry name" value="2Fe-2S ferredoxin-like"/>
    <property type="match status" value="1"/>
</dbReference>
<dbReference type="SUPFAM" id="SSF54665">
    <property type="entry name" value="CO dehydrogenase molybdoprotein N-domain-like"/>
    <property type="match status" value="1"/>
</dbReference>
<dbReference type="Gene3D" id="1.10.150.120">
    <property type="entry name" value="[2Fe-2S]-binding domain"/>
    <property type="match status" value="1"/>
</dbReference>
<proteinExistence type="inferred from homology"/>
<evidence type="ECO:0000259" key="7">
    <source>
        <dbReference type="PROSITE" id="PS51085"/>
    </source>
</evidence>
<dbReference type="Pfam" id="PF01799">
    <property type="entry name" value="Fer2_2"/>
    <property type="match status" value="1"/>
</dbReference>
<dbReference type="InterPro" id="IPR002888">
    <property type="entry name" value="2Fe-2S-bd"/>
</dbReference>
<dbReference type="EMBL" id="PVZC01000011">
    <property type="protein sequence ID" value="PRX92154.1"/>
    <property type="molecule type" value="Genomic_DNA"/>
</dbReference>
<organism evidence="8 9">
    <name type="scientific">Allonocardiopsis opalescens</name>
    <dbReference type="NCBI Taxonomy" id="1144618"/>
    <lineage>
        <taxon>Bacteria</taxon>
        <taxon>Bacillati</taxon>
        <taxon>Actinomycetota</taxon>
        <taxon>Actinomycetes</taxon>
        <taxon>Streptosporangiales</taxon>
        <taxon>Allonocardiopsis</taxon>
    </lineage>
</organism>
<feature type="region of interest" description="Disordered" evidence="6">
    <location>
        <begin position="281"/>
        <end position="308"/>
    </location>
</feature>
<dbReference type="Pfam" id="PF02738">
    <property type="entry name" value="MoCoBD_1"/>
    <property type="match status" value="1"/>
</dbReference>
<dbReference type="GO" id="GO:0051537">
    <property type="term" value="F:2 iron, 2 sulfur cluster binding"/>
    <property type="evidence" value="ECO:0007669"/>
    <property type="project" value="InterPro"/>
</dbReference>
<dbReference type="SUPFAM" id="SSF56003">
    <property type="entry name" value="Molybdenum cofactor-binding domain"/>
    <property type="match status" value="1"/>
</dbReference>
<reference evidence="8 9" key="1">
    <citation type="submission" date="2018-03" db="EMBL/GenBank/DDBJ databases">
        <title>Genomic Encyclopedia of Archaeal and Bacterial Type Strains, Phase II (KMG-II): from individual species to whole genera.</title>
        <authorList>
            <person name="Goeker M."/>
        </authorList>
    </citation>
    <scope>NUCLEOTIDE SEQUENCE [LARGE SCALE GENOMIC DNA]</scope>
    <source>
        <strain evidence="8 9">DSM 45601</strain>
    </source>
</reference>
<keyword evidence="2" id="KW-0500">Molybdenum</keyword>
<dbReference type="InterPro" id="IPR012675">
    <property type="entry name" value="Beta-grasp_dom_sf"/>
</dbReference>
<dbReference type="InterPro" id="IPR037165">
    <property type="entry name" value="AldOxase/xan_DH_Mopterin-bd_sf"/>
</dbReference>
<sequence>MKLTVNGAVTGVDADPDEPAVRTLRDGLGLTGTKLVCGTGVCGACTVQVDGVPRASCITPTAALADREITTVEGLGGEHPVQRAFAAHDAMQCGYCTPGFVVEAAAFVDGWRVEHGDTEPSREQIAAAMAGHLCRCGAYQGIYAAIAAACAGRHDEPAEPARVDAAAKVTGAARYTTDVRLPGQLEGVIIRSPHAHARVDAIEANGVPLVDLRPADGVVRYAGQPVAAVAAADHAAATAAAARVEVSYTPLAAVTEFGSALAEGAPLVYDTEESRKSALSSAEGANLPGRWQGNLHTTSGLPLPGGGTAERRIERARRRGDQRLVSAVYTTAVQVHSALEPHASVARFDDAGHLHLYISTQRVSAVADAAAERWKLPREQVHVVAEHVGGGFGAKANLTADAVAAVELARLTGSPVRVVLDRAEELTDGGSRPGSRTELSLLADERGRLAALTVDAQGDGGASTGSSVGLMARLMYGTAPRRIRDSDVLTNLPPGAPFRAPNGPQLAWALEQAVDEMAHRLGEDPISLRRRWDGNPKRRALYETAAALPLWTGRPATGSAAGRFRRGVGVAAGNWLYMASPKTQVELTVERGTVVARSATQDLGTGLRTVIANVVREELGLPADRVRVEIGSSDHVPGPPSIGSRSTTSVGPAAHDAAVRLRTALREGAGTAGREAPVAALLDGADGLRVTGRRARDRGGYLLPFSVADAAIGRGMSGAVHVTEVEVDTLLGSVRVTRVWGGLAIGRVYAQGPARNQAEGAIIQGVGYALFEQRRADPATGVLLTDNLEDYHLPGIGDTPEMEIHFHPDGWEYVTGGGVGLGEVSAVGVAASVGNAVYNATGWRPLDLPIRPDRLLEGINR</sequence>
<dbReference type="InterPro" id="IPR046867">
    <property type="entry name" value="AldOxase/xan_DH_MoCoBD2"/>
</dbReference>
<keyword evidence="4" id="KW-0560">Oxidoreductase</keyword>
<comment type="similarity">
    <text evidence="1">Belongs to the xanthine dehydrogenase family.</text>
</comment>
<comment type="caution">
    <text evidence="8">The sequence shown here is derived from an EMBL/GenBank/DDBJ whole genome shotgun (WGS) entry which is preliminary data.</text>
</comment>
<dbReference type="PROSITE" id="PS51085">
    <property type="entry name" value="2FE2S_FER_2"/>
    <property type="match status" value="1"/>
</dbReference>
<protein>
    <submittedName>
        <fullName evidence="8">Xanthine dehydrogenase YagR molybdenum-binding subunit</fullName>
    </submittedName>
</protein>
<evidence type="ECO:0000256" key="3">
    <source>
        <dbReference type="ARBA" id="ARBA00022723"/>
    </source>
</evidence>
<dbReference type="Gene3D" id="3.30.365.10">
    <property type="entry name" value="Aldehyde oxidase/xanthine dehydrogenase, molybdopterin binding domain"/>
    <property type="match status" value="4"/>
</dbReference>
<dbReference type="GO" id="GO:0005506">
    <property type="term" value="F:iron ion binding"/>
    <property type="evidence" value="ECO:0007669"/>
    <property type="project" value="InterPro"/>
</dbReference>
<dbReference type="InterPro" id="IPR000674">
    <property type="entry name" value="Ald_Oxase/Xan_DH_a/b"/>
</dbReference>
<feature type="region of interest" description="Disordered" evidence="6">
    <location>
        <begin position="630"/>
        <end position="653"/>
    </location>
</feature>
<dbReference type="InterPro" id="IPR036884">
    <property type="entry name" value="2Fe-2S-bd_dom_sf"/>
</dbReference>